<dbReference type="InterPro" id="IPR006935">
    <property type="entry name" value="Helicase/UvrB_N"/>
</dbReference>
<keyword evidence="3" id="KW-0547">Nucleotide-binding</keyword>
<dbReference type="InterPro" id="IPR014001">
    <property type="entry name" value="Helicase_ATP-bd"/>
</dbReference>
<dbReference type="GO" id="GO:0005524">
    <property type="term" value="F:ATP binding"/>
    <property type="evidence" value="ECO:0007669"/>
    <property type="project" value="InterPro"/>
</dbReference>
<reference evidence="3 4" key="1">
    <citation type="submission" date="2020-08" db="EMBL/GenBank/DDBJ databases">
        <title>Genomic Encyclopedia of Type Strains, Phase IV (KMG-IV): sequencing the most valuable type-strain genomes for metagenomic binning, comparative biology and taxonomic classification.</title>
        <authorList>
            <person name="Goeker M."/>
        </authorList>
    </citation>
    <scope>NUCLEOTIDE SEQUENCE [LARGE SCALE GENOMIC DNA]</scope>
    <source>
        <strain evidence="3 4">DSM 27939</strain>
    </source>
</reference>
<dbReference type="SUPFAM" id="SSF52540">
    <property type="entry name" value="P-loop containing nucleoside triphosphate hydrolases"/>
    <property type="match status" value="1"/>
</dbReference>
<feature type="domain" description="Helicase ATP-binding" evidence="1">
    <location>
        <begin position="34"/>
        <end position="206"/>
    </location>
</feature>
<keyword evidence="3" id="KW-0378">Hydrolase</keyword>
<dbReference type="PROSITE" id="PS51194">
    <property type="entry name" value="HELICASE_CTER"/>
    <property type="match status" value="1"/>
</dbReference>
<accession>A0A7W8JZK5</accession>
<dbReference type="GO" id="GO:0003677">
    <property type="term" value="F:DNA binding"/>
    <property type="evidence" value="ECO:0007669"/>
    <property type="project" value="InterPro"/>
</dbReference>
<sequence length="992" mass="110852">MSYFAEQPPLLLPSRPAANGLRRAQHGALQAVGAHFTSSHEPCLLVLPTGSGKTAVMTAVPFFVPESGSPRVLVLTPSRVVRKQVVDEFRSLSNLRATGLLTTTFAPKVLELTSSCRTPEDWEDLRNYDVVVSTQIPVSPREGKVCPPPPDLFQLVLVDEAHHASADTWKRALDAQPNARHVLLTATPYRRDRRELKANLIYAYSLRQAVVDRVFQPIQFIPVSAEFGEDDQRLCEAARELVETDRQHQKEARIIVRTDRIQHAKTLVELYRQHGLKVEALYAETGKHLDRILSQLEAGELDGIVAVGMLGEGFDLPALKIAVVHTPHKSLASTLQFVGRIARQAPERYGAPRFLAVPRAVNDMTSALYGEDPDWAELIPNLADAAIDGERGHRRFVKRFDRRDGTADAISLYGLRPYLSGTVYDLEDPVNLSTPVKVKGTTLLTHEVIEDGSLAVFVTGRPDEPRWAGHGDLVYSDFHLTVYYHYAEANLLLEHSTSDEIAKTIRTQIAGPQCAPVSKGRLSGVLDGQKVVYVQLGLGKTGALGDSVADYTSYASSGNLAQAVQANAARVSTPHHVFAKVDGARYVGFSGSGKVYSNYRGTLEQFLTWSTEVTRIVDNSDGILRLPGLPEDFQTRPVDQLPAAPIAVAFDHETYQRNAQFRWDDEQRLDILDATLHVLQADQHTVILDILDGFGQRRCGIHYDCRRKQPLLPNGPGDSALVTLESANGLNETLSFGQYLQRYPLTFFLQDGSTVFGNELKPLSSLYTDLPDECYVDHVNGWDDCEVLKEFWTDGEDRSRYAGRLSVQEAVVAHAQQTLDNPWVLIDHGKGEMADVIAIGRAGARFRLQFYHCKGAKPPKKAPKYTRPLMGRRVDDLYEVTGQAIKGTRWVRHPLLIDEFRRRLGDRMFEVTGREEEFRAWLNQASVMQLDYEMLVVQPALRVFERQDHAPDRCTRLLLAALAWTQGQNVRFSMLGWNRPDQIAAWHSSLDD</sequence>
<dbReference type="Proteomes" id="UP000552709">
    <property type="component" value="Unassembled WGS sequence"/>
</dbReference>
<dbReference type="SMART" id="SM00487">
    <property type="entry name" value="DEXDc"/>
    <property type="match status" value="1"/>
</dbReference>
<dbReference type="GO" id="GO:0004386">
    <property type="term" value="F:helicase activity"/>
    <property type="evidence" value="ECO:0007669"/>
    <property type="project" value="UniProtKB-KW"/>
</dbReference>
<evidence type="ECO:0000259" key="1">
    <source>
        <dbReference type="PROSITE" id="PS51192"/>
    </source>
</evidence>
<name>A0A7W8JZK5_9DEIO</name>
<protein>
    <submittedName>
        <fullName evidence="3">Superfamily II DNA or RNA helicase</fullName>
    </submittedName>
</protein>
<dbReference type="InterPro" id="IPR027417">
    <property type="entry name" value="P-loop_NTPase"/>
</dbReference>
<dbReference type="InterPro" id="IPR001650">
    <property type="entry name" value="Helicase_C-like"/>
</dbReference>
<feature type="domain" description="Helicase C-terminal" evidence="2">
    <location>
        <begin position="229"/>
        <end position="386"/>
    </location>
</feature>
<dbReference type="InterPro" id="IPR050742">
    <property type="entry name" value="Helicase_Restrict-Modif_Enz"/>
</dbReference>
<keyword evidence="3" id="KW-0347">Helicase</keyword>
<dbReference type="CDD" id="cd18785">
    <property type="entry name" value="SF2_C"/>
    <property type="match status" value="1"/>
</dbReference>
<dbReference type="EMBL" id="JACHFL010000028">
    <property type="protein sequence ID" value="MBB5366117.1"/>
    <property type="molecule type" value="Genomic_DNA"/>
</dbReference>
<dbReference type="SMART" id="SM00490">
    <property type="entry name" value="HELICc"/>
    <property type="match status" value="1"/>
</dbReference>
<comment type="caution">
    <text evidence="3">The sequence shown here is derived from an EMBL/GenBank/DDBJ whole genome shotgun (WGS) entry which is preliminary data.</text>
</comment>
<evidence type="ECO:0000313" key="3">
    <source>
        <dbReference type="EMBL" id="MBB5366117.1"/>
    </source>
</evidence>
<dbReference type="AlphaFoldDB" id="A0A7W8JZK5"/>
<dbReference type="Pfam" id="PF00271">
    <property type="entry name" value="Helicase_C"/>
    <property type="match status" value="1"/>
</dbReference>
<gene>
    <name evidence="3" type="ORF">HNQ08_005246</name>
</gene>
<dbReference type="PROSITE" id="PS51192">
    <property type="entry name" value="HELICASE_ATP_BIND_1"/>
    <property type="match status" value="1"/>
</dbReference>
<proteinExistence type="predicted"/>
<organism evidence="3 4">
    <name type="scientific">Deinococcus humi</name>
    <dbReference type="NCBI Taxonomy" id="662880"/>
    <lineage>
        <taxon>Bacteria</taxon>
        <taxon>Thermotogati</taxon>
        <taxon>Deinococcota</taxon>
        <taxon>Deinococci</taxon>
        <taxon>Deinococcales</taxon>
        <taxon>Deinococcaceae</taxon>
        <taxon>Deinococcus</taxon>
    </lineage>
</organism>
<keyword evidence="4" id="KW-1185">Reference proteome</keyword>
<dbReference type="Pfam" id="PF04851">
    <property type="entry name" value="ResIII"/>
    <property type="match status" value="1"/>
</dbReference>
<dbReference type="GO" id="GO:0016787">
    <property type="term" value="F:hydrolase activity"/>
    <property type="evidence" value="ECO:0007669"/>
    <property type="project" value="InterPro"/>
</dbReference>
<dbReference type="RefSeq" id="WP_184137995.1">
    <property type="nucleotide sequence ID" value="NZ_JACHFL010000028.1"/>
</dbReference>
<dbReference type="PANTHER" id="PTHR47396">
    <property type="entry name" value="TYPE I RESTRICTION ENZYME ECOKI R PROTEIN"/>
    <property type="match status" value="1"/>
</dbReference>
<evidence type="ECO:0000259" key="2">
    <source>
        <dbReference type="PROSITE" id="PS51194"/>
    </source>
</evidence>
<dbReference type="Gene3D" id="3.40.50.300">
    <property type="entry name" value="P-loop containing nucleotide triphosphate hydrolases"/>
    <property type="match status" value="2"/>
</dbReference>
<keyword evidence="3" id="KW-0067">ATP-binding</keyword>
<evidence type="ECO:0000313" key="4">
    <source>
        <dbReference type="Proteomes" id="UP000552709"/>
    </source>
</evidence>
<dbReference type="GO" id="GO:0005829">
    <property type="term" value="C:cytosol"/>
    <property type="evidence" value="ECO:0007669"/>
    <property type="project" value="TreeGrafter"/>
</dbReference>
<dbReference type="PANTHER" id="PTHR47396:SF1">
    <property type="entry name" value="ATP-DEPENDENT HELICASE IRC3-RELATED"/>
    <property type="match status" value="1"/>
</dbReference>